<dbReference type="GO" id="GO:0005829">
    <property type="term" value="C:cytosol"/>
    <property type="evidence" value="ECO:0007669"/>
    <property type="project" value="TreeGrafter"/>
</dbReference>
<dbReference type="NCBIfam" id="NF000928">
    <property type="entry name" value="PRK00092.1-2"/>
    <property type="match status" value="1"/>
</dbReference>
<accession>E4KQC9</accession>
<feature type="domain" description="Ribosome maturation factor RimP C-terminal" evidence="5">
    <location>
        <begin position="88"/>
        <end position="157"/>
    </location>
</feature>
<dbReference type="InterPro" id="IPR003728">
    <property type="entry name" value="Ribosome_maturation_RimP"/>
</dbReference>
<comment type="function">
    <text evidence="3">Required for maturation of 30S ribosomal subunits.</text>
</comment>
<dbReference type="OrthoDB" id="9805006at2"/>
<keyword evidence="7" id="KW-1185">Reference proteome</keyword>
<dbReference type="STRING" id="908337.HMPREF9257_1730"/>
<dbReference type="CDD" id="cd01734">
    <property type="entry name" value="YlxS_C"/>
    <property type="match status" value="1"/>
</dbReference>
<dbReference type="InterPro" id="IPR035956">
    <property type="entry name" value="RimP_N_sf"/>
</dbReference>
<dbReference type="AlphaFoldDB" id="E4KQC9"/>
<protein>
    <recommendedName>
        <fullName evidence="3">Ribosome maturation factor RimP</fullName>
    </recommendedName>
</protein>
<dbReference type="InterPro" id="IPR028998">
    <property type="entry name" value="RimP_C"/>
</dbReference>
<dbReference type="eggNOG" id="COG0779">
    <property type="taxonomic scope" value="Bacteria"/>
</dbReference>
<dbReference type="PANTHER" id="PTHR33867:SF1">
    <property type="entry name" value="RIBOSOME MATURATION FACTOR RIMP"/>
    <property type="match status" value="1"/>
</dbReference>
<dbReference type="InterPro" id="IPR036847">
    <property type="entry name" value="RimP_C_sf"/>
</dbReference>
<evidence type="ECO:0000259" key="4">
    <source>
        <dbReference type="Pfam" id="PF02576"/>
    </source>
</evidence>
<dbReference type="SUPFAM" id="SSF75420">
    <property type="entry name" value="YhbC-like, N-terminal domain"/>
    <property type="match status" value="1"/>
</dbReference>
<dbReference type="Pfam" id="PF02576">
    <property type="entry name" value="RimP_N"/>
    <property type="match status" value="1"/>
</dbReference>
<keyword evidence="2 3" id="KW-0690">Ribosome biogenesis</keyword>
<dbReference type="Pfam" id="PF17384">
    <property type="entry name" value="DUF150_C"/>
    <property type="match status" value="1"/>
</dbReference>
<evidence type="ECO:0000259" key="5">
    <source>
        <dbReference type="Pfam" id="PF17384"/>
    </source>
</evidence>
<dbReference type="Proteomes" id="UP000005990">
    <property type="component" value="Unassembled WGS sequence"/>
</dbReference>
<dbReference type="GO" id="GO:0006412">
    <property type="term" value="P:translation"/>
    <property type="evidence" value="ECO:0007669"/>
    <property type="project" value="TreeGrafter"/>
</dbReference>
<dbReference type="RefSeq" id="WP_006418632.1">
    <property type="nucleotide sequence ID" value="NZ_AENN01000016.1"/>
</dbReference>
<comment type="caution">
    <text evidence="6">The sequence shown here is derived from an EMBL/GenBank/DDBJ whole genome shotgun (WGS) entry which is preliminary data.</text>
</comment>
<dbReference type="Gene3D" id="2.30.30.180">
    <property type="entry name" value="Ribosome maturation factor RimP, C-terminal domain"/>
    <property type="match status" value="1"/>
</dbReference>
<comment type="similarity">
    <text evidence="3">Belongs to the RimP family.</text>
</comment>
<organism evidence="6 7">
    <name type="scientific">Eremococcus coleocola ACS-139-V-Col8</name>
    <dbReference type="NCBI Taxonomy" id="908337"/>
    <lineage>
        <taxon>Bacteria</taxon>
        <taxon>Bacillati</taxon>
        <taxon>Bacillota</taxon>
        <taxon>Bacilli</taxon>
        <taxon>Lactobacillales</taxon>
        <taxon>Aerococcaceae</taxon>
        <taxon>Eremococcus</taxon>
    </lineage>
</organism>
<proteinExistence type="inferred from homology"/>
<dbReference type="InterPro" id="IPR028989">
    <property type="entry name" value="RimP_N"/>
</dbReference>
<evidence type="ECO:0000256" key="2">
    <source>
        <dbReference type="ARBA" id="ARBA00022517"/>
    </source>
</evidence>
<evidence type="ECO:0000313" key="7">
    <source>
        <dbReference type="Proteomes" id="UP000005990"/>
    </source>
</evidence>
<evidence type="ECO:0000313" key="6">
    <source>
        <dbReference type="EMBL" id="EFR30846.1"/>
    </source>
</evidence>
<comment type="subcellular location">
    <subcellularLocation>
        <location evidence="3">Cytoplasm</location>
    </subcellularLocation>
</comment>
<sequence>MSTVLEKVRPIIEETVAANDCRLVDLEYLKEGPNWYLRVYADKDGGIDLDDCAFISEKLSEALDLIKPDPFPKSYYLEVSSPGAERPLKTAADIEAAVGEYVHFDYYVPQYGEKFHEGNLLAVEDTLYRIEVKDKTRRKELEIDKKAVAKARLAIEF</sequence>
<dbReference type="EMBL" id="AENN01000016">
    <property type="protein sequence ID" value="EFR30846.1"/>
    <property type="molecule type" value="Genomic_DNA"/>
</dbReference>
<feature type="domain" description="Ribosome maturation factor RimP N-terminal" evidence="4">
    <location>
        <begin position="11"/>
        <end position="85"/>
    </location>
</feature>
<evidence type="ECO:0000256" key="3">
    <source>
        <dbReference type="HAMAP-Rule" id="MF_01077"/>
    </source>
</evidence>
<dbReference type="SUPFAM" id="SSF74942">
    <property type="entry name" value="YhbC-like, C-terminal domain"/>
    <property type="match status" value="1"/>
</dbReference>
<name>E4KQC9_9LACT</name>
<dbReference type="Gene3D" id="3.30.300.70">
    <property type="entry name" value="RimP-like superfamily, N-terminal"/>
    <property type="match status" value="1"/>
</dbReference>
<reference evidence="6 7" key="1">
    <citation type="submission" date="2010-10" db="EMBL/GenBank/DDBJ databases">
        <authorList>
            <person name="Durkin A.S."/>
            <person name="Madupu R."/>
            <person name="Torralba M."/>
            <person name="Gillis M."/>
            <person name="Methe B."/>
            <person name="Sutton G."/>
            <person name="Nelson K.E."/>
        </authorList>
    </citation>
    <scope>NUCLEOTIDE SEQUENCE [LARGE SCALE GENOMIC DNA]</scope>
    <source>
        <strain evidence="6 7">ACS-139-V-Col8</strain>
    </source>
</reference>
<dbReference type="FunFam" id="3.30.300.70:FF:000001">
    <property type="entry name" value="Ribosome maturation factor RimP"/>
    <property type="match status" value="1"/>
</dbReference>
<dbReference type="GO" id="GO:0000028">
    <property type="term" value="P:ribosomal small subunit assembly"/>
    <property type="evidence" value="ECO:0007669"/>
    <property type="project" value="TreeGrafter"/>
</dbReference>
<gene>
    <name evidence="3" type="primary">rimP</name>
    <name evidence="6" type="ORF">HMPREF9257_1730</name>
</gene>
<keyword evidence="1 3" id="KW-0963">Cytoplasm</keyword>
<dbReference type="HAMAP" id="MF_01077">
    <property type="entry name" value="RimP"/>
    <property type="match status" value="1"/>
</dbReference>
<evidence type="ECO:0000256" key="1">
    <source>
        <dbReference type="ARBA" id="ARBA00022490"/>
    </source>
</evidence>
<dbReference type="PANTHER" id="PTHR33867">
    <property type="entry name" value="RIBOSOME MATURATION FACTOR RIMP"/>
    <property type="match status" value="1"/>
</dbReference>